<sequence length="100" mass="12196">MQGKQPSQVEWDMKYWWPHCETIYALLLAYEITGDKKYEHWFNLVHEYTWEKFPDREKGEWFGYLRRDGSVQVNLKGNHFKGPFHIPRFLTKVITLLDTM</sequence>
<evidence type="ECO:0000313" key="4">
    <source>
        <dbReference type="Proteomes" id="UP000323824"/>
    </source>
</evidence>
<dbReference type="KEGG" id="sper:EW093_02725"/>
<keyword evidence="4" id="KW-1185">Reference proteome</keyword>
<evidence type="ECO:0008006" key="5">
    <source>
        <dbReference type="Google" id="ProtNLM"/>
    </source>
</evidence>
<accession>A0A5C1Q8H0</accession>
<organism evidence="3 4">
    <name type="scientific">Thiospirochaeta perfilievii</name>
    <dbReference type="NCBI Taxonomy" id="252967"/>
    <lineage>
        <taxon>Bacteria</taxon>
        <taxon>Pseudomonadati</taxon>
        <taxon>Spirochaetota</taxon>
        <taxon>Spirochaetia</taxon>
        <taxon>Spirochaetales</taxon>
        <taxon>Spirochaetaceae</taxon>
        <taxon>Thiospirochaeta</taxon>
    </lineage>
</organism>
<dbReference type="Proteomes" id="UP000323824">
    <property type="component" value="Chromosome"/>
</dbReference>
<dbReference type="GO" id="GO:0005975">
    <property type="term" value="P:carbohydrate metabolic process"/>
    <property type="evidence" value="ECO:0007669"/>
    <property type="project" value="InterPro"/>
</dbReference>
<dbReference type="Pfam" id="PF07221">
    <property type="entry name" value="GlcNAc_2-epim"/>
    <property type="match status" value="1"/>
</dbReference>
<reference evidence="3 4" key="2">
    <citation type="submission" date="2019-09" db="EMBL/GenBank/DDBJ databases">
        <title>Complete Genome Sequence and Methylome Analysis of free living Spirochaetas.</title>
        <authorList>
            <person name="Leshcheva N."/>
            <person name="Mikheeva N."/>
        </authorList>
    </citation>
    <scope>NUCLEOTIDE SEQUENCE [LARGE SCALE GENOMIC DNA]</scope>
    <source>
        <strain evidence="3 4">P</strain>
    </source>
</reference>
<dbReference type="EMBL" id="CP035807">
    <property type="protein sequence ID" value="QEN03658.1"/>
    <property type="molecule type" value="Genomic_DNA"/>
</dbReference>
<keyword evidence="2" id="KW-0413">Isomerase</keyword>
<dbReference type="AlphaFoldDB" id="A0A5C1Q8H0"/>
<dbReference type="GO" id="GO:0016853">
    <property type="term" value="F:isomerase activity"/>
    <property type="evidence" value="ECO:0007669"/>
    <property type="project" value="UniProtKB-KW"/>
</dbReference>
<proteinExistence type="inferred from homology"/>
<name>A0A5C1Q8H0_9SPIO</name>
<reference evidence="3 4" key="1">
    <citation type="submission" date="2019-02" db="EMBL/GenBank/DDBJ databases">
        <authorList>
            <person name="Fomenkov A."/>
            <person name="Dubinina G."/>
            <person name="Grabovich M."/>
            <person name="Vincze T."/>
            <person name="Roberts R.J."/>
        </authorList>
    </citation>
    <scope>NUCLEOTIDE SEQUENCE [LARGE SCALE GENOMIC DNA]</scope>
    <source>
        <strain evidence="3 4">P</strain>
    </source>
</reference>
<dbReference type="InterPro" id="IPR008928">
    <property type="entry name" value="6-hairpin_glycosidase_sf"/>
</dbReference>
<dbReference type="SUPFAM" id="SSF48208">
    <property type="entry name" value="Six-hairpin glycosidases"/>
    <property type="match status" value="1"/>
</dbReference>
<dbReference type="Gene3D" id="1.50.10.10">
    <property type="match status" value="1"/>
</dbReference>
<evidence type="ECO:0000256" key="2">
    <source>
        <dbReference type="ARBA" id="ARBA00023235"/>
    </source>
</evidence>
<protein>
    <recommendedName>
        <fullName evidence="5">N-acylglucosamine 2-epimerase</fullName>
    </recommendedName>
</protein>
<dbReference type="OrthoDB" id="5141876at2"/>
<comment type="similarity">
    <text evidence="1">Belongs to the N-acylglucosamine 2-epimerase family.</text>
</comment>
<dbReference type="InterPro" id="IPR012341">
    <property type="entry name" value="6hp_glycosidase-like_sf"/>
</dbReference>
<dbReference type="PANTHER" id="PTHR15108">
    <property type="entry name" value="N-ACYLGLUCOSAMINE-2-EPIMERASE"/>
    <property type="match status" value="1"/>
</dbReference>
<gene>
    <name evidence="3" type="ORF">EW093_02725</name>
</gene>
<evidence type="ECO:0000313" key="3">
    <source>
        <dbReference type="EMBL" id="QEN03658.1"/>
    </source>
</evidence>
<evidence type="ECO:0000256" key="1">
    <source>
        <dbReference type="ARBA" id="ARBA00008558"/>
    </source>
</evidence>
<dbReference type="InterPro" id="IPR010819">
    <property type="entry name" value="AGE/CE"/>
</dbReference>